<feature type="transmembrane region" description="Helical" evidence="1">
    <location>
        <begin position="31"/>
        <end position="51"/>
    </location>
</feature>
<proteinExistence type="predicted"/>
<keyword evidence="1" id="KW-1133">Transmembrane helix</keyword>
<dbReference type="RefSeq" id="WP_197999775.1">
    <property type="nucleotide sequence ID" value="NZ_CP036347.1"/>
</dbReference>
<keyword evidence="1" id="KW-0472">Membrane</keyword>
<dbReference type="EMBL" id="CP036347">
    <property type="protein sequence ID" value="QDU02111.1"/>
    <property type="molecule type" value="Genomic_DNA"/>
</dbReference>
<evidence type="ECO:0000256" key="1">
    <source>
        <dbReference type="SAM" id="Phobius"/>
    </source>
</evidence>
<evidence type="ECO:0000313" key="2">
    <source>
        <dbReference type="EMBL" id="QDU02111.1"/>
    </source>
</evidence>
<keyword evidence="1" id="KW-0812">Transmembrane</keyword>
<accession>A0A517WA42</accession>
<gene>
    <name evidence="2" type="ORF">V6x_18120</name>
</gene>
<feature type="transmembrane region" description="Helical" evidence="1">
    <location>
        <begin position="139"/>
        <end position="162"/>
    </location>
</feature>
<dbReference type="Proteomes" id="UP000320722">
    <property type="component" value="Chromosome"/>
</dbReference>
<sequence>MKSLETLSTDDLRRPVSDWPVMKSRLGLPHAWARGIIAVMALVLGIGWLVAANAQNVNPIFTIGCGLGFVFFAFLVLLLLPYQLANRCFLHATEAVLPEVPRTPLLIATPYANGAITHELVQTPSGIVLKPRDNPNGRMLWFGCLWPLFTGVVMIALVWTHATFADLALFWKAFITLDLCLTVAIYVWFVRRAFRDSPQGLATVEINQLEKTCVISSADESISLDVDQMIAVQLCAAWLKIEDLDHQGEDYDNKHGRAEIELNLVWRERPVTASGIERTNLLHLAGKFQKLVPVARLLADVLGVPLLNHATSSHWLAERRLAKDRPYIAVGSPRCYPAG</sequence>
<reference evidence="2 3" key="1">
    <citation type="submission" date="2019-02" db="EMBL/GenBank/DDBJ databases">
        <title>Deep-cultivation of Planctomycetes and their phenomic and genomic characterization uncovers novel biology.</title>
        <authorList>
            <person name="Wiegand S."/>
            <person name="Jogler M."/>
            <person name="Boedeker C."/>
            <person name="Pinto D."/>
            <person name="Vollmers J."/>
            <person name="Rivas-Marin E."/>
            <person name="Kohn T."/>
            <person name="Peeters S.H."/>
            <person name="Heuer A."/>
            <person name="Rast P."/>
            <person name="Oberbeckmann S."/>
            <person name="Bunk B."/>
            <person name="Jeske O."/>
            <person name="Meyerdierks A."/>
            <person name="Storesund J.E."/>
            <person name="Kallscheuer N."/>
            <person name="Luecker S."/>
            <person name="Lage O.M."/>
            <person name="Pohl T."/>
            <person name="Merkel B.J."/>
            <person name="Hornburger P."/>
            <person name="Mueller R.-W."/>
            <person name="Bruemmer F."/>
            <person name="Labrenz M."/>
            <person name="Spormann A.M."/>
            <person name="Op den Camp H."/>
            <person name="Overmann J."/>
            <person name="Amann R."/>
            <person name="Jetten M.S.M."/>
            <person name="Mascher T."/>
            <person name="Medema M.H."/>
            <person name="Devos D.P."/>
            <person name="Kaster A.-K."/>
            <person name="Ovreas L."/>
            <person name="Rohde M."/>
            <person name="Galperin M.Y."/>
            <person name="Jogler C."/>
        </authorList>
    </citation>
    <scope>NUCLEOTIDE SEQUENCE [LARGE SCALE GENOMIC DNA]</scope>
    <source>
        <strain evidence="2 3">V6</strain>
    </source>
</reference>
<organism evidence="2 3">
    <name type="scientific">Gimesia chilikensis</name>
    <dbReference type="NCBI Taxonomy" id="2605989"/>
    <lineage>
        <taxon>Bacteria</taxon>
        <taxon>Pseudomonadati</taxon>
        <taxon>Planctomycetota</taxon>
        <taxon>Planctomycetia</taxon>
        <taxon>Planctomycetales</taxon>
        <taxon>Planctomycetaceae</taxon>
        <taxon>Gimesia</taxon>
    </lineage>
</organism>
<protein>
    <submittedName>
        <fullName evidence="2">Uncharacterized protein</fullName>
    </submittedName>
</protein>
<evidence type="ECO:0000313" key="3">
    <source>
        <dbReference type="Proteomes" id="UP000320722"/>
    </source>
</evidence>
<feature type="transmembrane region" description="Helical" evidence="1">
    <location>
        <begin position="168"/>
        <end position="189"/>
    </location>
</feature>
<name>A0A517WA42_9PLAN</name>
<feature type="transmembrane region" description="Helical" evidence="1">
    <location>
        <begin position="57"/>
        <end position="80"/>
    </location>
</feature>
<dbReference type="AlphaFoldDB" id="A0A517WA42"/>